<protein>
    <recommendedName>
        <fullName evidence="4">Putative pterin-4-alpha-carbinolamine dehydratase</fullName>
        <shortName evidence="4">PHS</shortName>
        <ecNumber evidence="4">4.2.1.96</ecNumber>
    </recommendedName>
    <alternativeName>
        <fullName evidence="4">4-alpha-hydroxy-tetrahydropterin dehydratase</fullName>
    </alternativeName>
    <alternativeName>
        <fullName evidence="4">Pterin carbinolamine dehydratase</fullName>
        <shortName evidence="4">PCD</shortName>
    </alternativeName>
</protein>
<organism evidence="5 6">
    <name type="scientific">Candidatus Nitrosocosmicus franklandianus</name>
    <dbReference type="NCBI Taxonomy" id="1798806"/>
    <lineage>
        <taxon>Archaea</taxon>
        <taxon>Nitrososphaerota</taxon>
        <taxon>Nitrososphaeria</taxon>
        <taxon>Nitrososphaerales</taxon>
        <taxon>Nitrososphaeraceae</taxon>
        <taxon>Candidatus Nitrosocosmicus</taxon>
    </lineage>
</organism>
<evidence type="ECO:0000256" key="3">
    <source>
        <dbReference type="ARBA" id="ARBA00023239"/>
    </source>
</evidence>
<evidence type="ECO:0000313" key="6">
    <source>
        <dbReference type="Proteomes" id="UP000294299"/>
    </source>
</evidence>
<proteinExistence type="inferred from homology"/>
<evidence type="ECO:0000313" key="5">
    <source>
        <dbReference type="EMBL" id="VFJ14173.1"/>
    </source>
</evidence>
<dbReference type="EMBL" id="LR216287">
    <property type="protein sequence ID" value="VFJ14173.1"/>
    <property type="molecule type" value="Genomic_DNA"/>
</dbReference>
<reference evidence="5 6" key="1">
    <citation type="submission" date="2019-02" db="EMBL/GenBank/DDBJ databases">
        <authorList>
            <person name="Lehtovirta-Morley E L."/>
        </authorList>
    </citation>
    <scope>NUCLEOTIDE SEQUENCE [LARGE SCALE GENOMIC DNA]</scope>
    <source>
        <strain evidence="5">NFRAN1</strain>
    </source>
</reference>
<dbReference type="GO" id="GO:0006729">
    <property type="term" value="P:tetrahydrobiopterin biosynthetic process"/>
    <property type="evidence" value="ECO:0007669"/>
    <property type="project" value="InterPro"/>
</dbReference>
<keyword evidence="3 4" id="KW-0456">Lyase</keyword>
<accession>A0A484IAA0</accession>
<dbReference type="InterPro" id="IPR036428">
    <property type="entry name" value="PCD_sf"/>
</dbReference>
<dbReference type="Gene3D" id="3.30.1360.20">
    <property type="entry name" value="Transcriptional coactivator/pterin dehydratase"/>
    <property type="match status" value="1"/>
</dbReference>
<evidence type="ECO:0000256" key="1">
    <source>
        <dbReference type="ARBA" id="ARBA00001554"/>
    </source>
</evidence>
<dbReference type="KEGG" id="nfn:NFRAN_1851"/>
<name>A0A484IAA0_9ARCH</name>
<keyword evidence="6" id="KW-1185">Reference proteome</keyword>
<dbReference type="Proteomes" id="UP000294299">
    <property type="component" value="Chromosome NFRAN"/>
</dbReference>
<dbReference type="InterPro" id="IPR001533">
    <property type="entry name" value="Pterin_deHydtase"/>
</dbReference>
<gene>
    <name evidence="5" type="primary">phhB</name>
    <name evidence="5" type="ORF">NFRAN_1851</name>
</gene>
<dbReference type="PANTHER" id="PTHR12599">
    <property type="entry name" value="PTERIN-4-ALPHA-CARBINOLAMINE DEHYDRATASE"/>
    <property type="match status" value="1"/>
</dbReference>
<dbReference type="CDD" id="cd00488">
    <property type="entry name" value="PCD_DCoH"/>
    <property type="match status" value="1"/>
</dbReference>
<comment type="catalytic activity">
    <reaction evidence="1 4">
        <text>(4aS,6R)-4a-hydroxy-L-erythro-5,6,7,8-tetrahydrobiopterin = (6R)-L-erythro-6,7-dihydrobiopterin + H2O</text>
        <dbReference type="Rhea" id="RHEA:11920"/>
        <dbReference type="ChEBI" id="CHEBI:15377"/>
        <dbReference type="ChEBI" id="CHEBI:15642"/>
        <dbReference type="ChEBI" id="CHEBI:43120"/>
        <dbReference type="EC" id="4.2.1.96"/>
    </reaction>
</comment>
<dbReference type="HAMAP" id="MF_00434">
    <property type="entry name" value="Pterin_4_alpha"/>
    <property type="match status" value="1"/>
</dbReference>
<dbReference type="NCBIfam" id="NF002018">
    <property type="entry name" value="PRK00823.1-3"/>
    <property type="match status" value="1"/>
</dbReference>
<dbReference type="PANTHER" id="PTHR12599:SF0">
    <property type="entry name" value="PTERIN-4-ALPHA-CARBINOLAMINE DEHYDRATASE"/>
    <property type="match status" value="1"/>
</dbReference>
<comment type="similarity">
    <text evidence="2 4">Belongs to the pterin-4-alpha-carbinolamine dehydratase family.</text>
</comment>
<dbReference type="EC" id="4.2.1.96" evidence="4"/>
<dbReference type="Pfam" id="PF01329">
    <property type="entry name" value="Pterin_4a"/>
    <property type="match status" value="1"/>
</dbReference>
<dbReference type="SUPFAM" id="SSF55248">
    <property type="entry name" value="PCD-like"/>
    <property type="match status" value="1"/>
</dbReference>
<dbReference type="GO" id="GO:0008124">
    <property type="term" value="F:4-alpha-hydroxytetrahydrobiopterin dehydratase activity"/>
    <property type="evidence" value="ECO:0007669"/>
    <property type="project" value="UniProtKB-UniRule"/>
</dbReference>
<dbReference type="AlphaFoldDB" id="A0A484IAA0"/>
<sequence>MIMEDLEKEIKDLKEWKKINKKLEKKFKFKDFVEAFGFVTRIALIAEKMNHHPDIKIIYNNVDIELTTHDIDGISMNDVALARKIDELV</sequence>
<evidence type="ECO:0000256" key="2">
    <source>
        <dbReference type="ARBA" id="ARBA00006472"/>
    </source>
</evidence>
<dbReference type="NCBIfam" id="NF002017">
    <property type="entry name" value="PRK00823.1-2"/>
    <property type="match status" value="1"/>
</dbReference>
<evidence type="ECO:0000256" key="4">
    <source>
        <dbReference type="HAMAP-Rule" id="MF_00434"/>
    </source>
</evidence>